<feature type="binding site" evidence="3">
    <location>
        <position position="321"/>
    </location>
    <ligand>
        <name>CTP</name>
        <dbReference type="ChEBI" id="CHEBI:37563"/>
    </ligand>
</feature>
<evidence type="ECO:0000256" key="3">
    <source>
        <dbReference type="HAMAP-Rule" id="MF_02225"/>
    </source>
</evidence>
<comment type="pathway">
    <text evidence="3 4">Cofactor biosynthesis; coenzyme A biosynthesis; CoA from (R)-pantothenate: step 2/5.</text>
</comment>
<comment type="similarity">
    <text evidence="3 4">In the C-terminal section; belongs to the PPC synthetase family.</text>
</comment>
<dbReference type="InterPro" id="IPR036551">
    <property type="entry name" value="Flavin_trans-like"/>
</dbReference>
<dbReference type="GO" id="GO:0046872">
    <property type="term" value="F:metal ion binding"/>
    <property type="evidence" value="ECO:0007669"/>
    <property type="project" value="UniProtKB-KW"/>
</dbReference>
<dbReference type="GO" id="GO:0015937">
    <property type="term" value="P:coenzyme A biosynthetic process"/>
    <property type="evidence" value="ECO:0007669"/>
    <property type="project" value="UniProtKB-UniRule"/>
</dbReference>
<dbReference type="InterPro" id="IPR003382">
    <property type="entry name" value="Flavoprotein"/>
</dbReference>
<comment type="pathway">
    <text evidence="3 4">Cofactor biosynthesis; coenzyme A biosynthesis; CoA from (R)-pantothenate: step 3/5.</text>
</comment>
<evidence type="ECO:0000256" key="2">
    <source>
        <dbReference type="ARBA" id="ARBA00023239"/>
    </source>
</evidence>
<reference evidence="7" key="1">
    <citation type="journal article" date="2020" name="mSystems">
        <title>Genome- and Community-Level Interaction Insights into Carbon Utilization and Element Cycling Functions of Hydrothermarchaeota in Hydrothermal Sediment.</title>
        <authorList>
            <person name="Zhou Z."/>
            <person name="Liu Y."/>
            <person name="Xu W."/>
            <person name="Pan J."/>
            <person name="Luo Z.H."/>
            <person name="Li M."/>
        </authorList>
    </citation>
    <scope>NUCLEOTIDE SEQUENCE [LARGE SCALE GENOMIC DNA]</scope>
    <source>
        <strain evidence="7">SpSt-695</strain>
    </source>
</reference>
<keyword evidence="2 3" id="KW-0456">Lyase</keyword>
<keyword evidence="3 4" id="KW-0285">Flavoprotein</keyword>
<evidence type="ECO:0000256" key="4">
    <source>
        <dbReference type="RuleBase" id="RU364078"/>
    </source>
</evidence>
<feature type="domain" description="DNA/pantothenate metabolism flavoprotein C-terminal" evidence="6">
    <location>
        <begin position="183"/>
        <end position="388"/>
    </location>
</feature>
<dbReference type="GO" id="GO:0004632">
    <property type="term" value="F:phosphopantothenate--cysteine ligase activity"/>
    <property type="evidence" value="ECO:0007669"/>
    <property type="project" value="UniProtKB-UniRule"/>
</dbReference>
<dbReference type="EC" id="4.1.1.36" evidence="3"/>
<dbReference type="GO" id="GO:0015941">
    <property type="term" value="P:pantothenate catabolic process"/>
    <property type="evidence" value="ECO:0007669"/>
    <property type="project" value="InterPro"/>
</dbReference>
<dbReference type="EMBL" id="DTDP01000025">
    <property type="protein sequence ID" value="HGK53514.1"/>
    <property type="molecule type" value="Genomic_DNA"/>
</dbReference>
<comment type="catalytic activity">
    <reaction evidence="3 4">
        <text>N-[(R)-4-phosphopantothenoyl]-L-cysteine + H(+) = (R)-4'-phosphopantetheine + CO2</text>
        <dbReference type="Rhea" id="RHEA:16793"/>
        <dbReference type="ChEBI" id="CHEBI:15378"/>
        <dbReference type="ChEBI" id="CHEBI:16526"/>
        <dbReference type="ChEBI" id="CHEBI:59458"/>
        <dbReference type="ChEBI" id="CHEBI:61723"/>
        <dbReference type="EC" id="4.1.1.36"/>
    </reaction>
</comment>
<dbReference type="Gene3D" id="3.40.50.10300">
    <property type="entry name" value="CoaB-like"/>
    <property type="match status" value="1"/>
</dbReference>
<dbReference type="Gene3D" id="3.40.50.1950">
    <property type="entry name" value="Flavin prenyltransferase-like"/>
    <property type="match status" value="1"/>
</dbReference>
<feature type="region of interest" description="Phosphopantothenoylcysteine decarboxylase" evidence="3">
    <location>
        <begin position="1"/>
        <end position="186"/>
    </location>
</feature>
<feature type="binding site" evidence="3">
    <location>
        <position position="339"/>
    </location>
    <ligand>
        <name>CTP</name>
        <dbReference type="ChEBI" id="CHEBI:37563"/>
    </ligand>
</feature>
<gene>
    <name evidence="3 7" type="primary">coaBC</name>
    <name evidence="7" type="ORF">ENU72_00630</name>
</gene>
<evidence type="ECO:0000259" key="5">
    <source>
        <dbReference type="Pfam" id="PF02441"/>
    </source>
</evidence>
<dbReference type="PANTHER" id="PTHR14359">
    <property type="entry name" value="HOMO-OLIGOMERIC FLAVIN CONTAINING CYS DECARBOXYLASE FAMILY"/>
    <property type="match status" value="1"/>
</dbReference>
<evidence type="ECO:0000313" key="7">
    <source>
        <dbReference type="EMBL" id="HGK53514.1"/>
    </source>
</evidence>
<dbReference type="PANTHER" id="PTHR14359:SF6">
    <property type="entry name" value="PHOSPHOPANTOTHENOYLCYSTEINE DECARBOXYLASE"/>
    <property type="match status" value="1"/>
</dbReference>
<dbReference type="SUPFAM" id="SSF52507">
    <property type="entry name" value="Homo-oligomeric flavin-containing Cys decarboxylases, HFCD"/>
    <property type="match status" value="1"/>
</dbReference>
<feature type="binding site" evidence="3">
    <location>
        <position position="276"/>
    </location>
    <ligand>
        <name>CTP</name>
        <dbReference type="ChEBI" id="CHEBI:37563"/>
    </ligand>
</feature>
<sequence length="395" mass="45169">MRIILGVTGSVAAFKALEIGRLFIKNGIKVVPVLTKNALNFVGKDSFESLFHEEVYYELFSPHICQKEPVHIKILKDVDAIVVAPCTANMIGKFANGVADDLLSTILLASKVQVFIAPAMHEDLWTSEIVEENVKKLKRKGVIFIGPEEGELSDLRIGKGRMSEPEKVFKEVFEFLKLREKFKNKKLLLVFGRTEEDIDSVRVITNKSSGKMGKALFDTALKMGFEISIIKGKTDFEFEFKRLKEVRTANEMFEKIKEEILNFKPDIFIMNAAVSDFIPSVKEESKIKREERERNISLKPNIDILKEISNYKDEKMVFVGFALEDKDIFENAKKKLYEKKLDMIVLNTPSSIGSDFTKIWILKKDGEIKEFPSISKKEASLKIFEEIFDAFKEIL</sequence>
<keyword evidence="3" id="KW-0511">Multifunctional enzyme</keyword>
<protein>
    <recommendedName>
        <fullName evidence="3">Coenzyme A biosynthesis bifunctional protein CoaBC</fullName>
    </recommendedName>
    <alternativeName>
        <fullName evidence="3">DNA/pantothenate metabolism flavoprotein</fullName>
    </alternativeName>
    <alternativeName>
        <fullName evidence="3">Phosphopantothenoylcysteine synthetase/decarboxylase</fullName>
        <shortName evidence="3">PPCS-PPCDC</shortName>
    </alternativeName>
    <domain>
        <recommendedName>
            <fullName evidence="3">Phosphopantothenoylcysteine decarboxylase</fullName>
            <shortName evidence="3">PPC decarboxylase</shortName>
            <shortName evidence="3">PPC-DC</shortName>
            <ecNumber evidence="3">4.1.1.36</ecNumber>
        </recommendedName>
        <alternativeName>
            <fullName evidence="3">CoaC</fullName>
        </alternativeName>
    </domain>
    <domain>
        <recommendedName>
            <fullName evidence="3">Phosphopantothenate--cysteine ligase</fullName>
            <ecNumber evidence="3">6.3.2.5</ecNumber>
        </recommendedName>
        <alternativeName>
            <fullName evidence="3">CoaB</fullName>
        </alternativeName>
        <alternativeName>
            <fullName evidence="3">Phosphopantothenoylcysteine synthetase</fullName>
            <shortName evidence="3">PPC synthetase</shortName>
            <shortName evidence="3">PPC-S</shortName>
        </alternativeName>
    </domain>
</protein>
<comment type="function">
    <text evidence="4">Catalyzes two steps in the biosynthesis of coenzyme A. In the first step cysteine is conjugated to 4'-phosphopantothenate to form 4-phosphopantothenoylcysteine, in the latter compound is decarboxylated to form 4'-phosphopantotheine.</text>
</comment>
<keyword evidence="1 3" id="KW-0210">Decarboxylase</keyword>
<dbReference type="InterPro" id="IPR007085">
    <property type="entry name" value="DNA/pantothenate-metab_flavo_C"/>
</dbReference>
<comment type="cofactor">
    <cofactor evidence="3">
        <name>Mg(2+)</name>
        <dbReference type="ChEBI" id="CHEBI:18420"/>
    </cofactor>
</comment>
<dbReference type="NCBIfam" id="TIGR00521">
    <property type="entry name" value="coaBC_dfp"/>
    <property type="match status" value="1"/>
</dbReference>
<dbReference type="GO" id="GO:0010181">
    <property type="term" value="F:FMN binding"/>
    <property type="evidence" value="ECO:0007669"/>
    <property type="project" value="UniProtKB-UniRule"/>
</dbReference>
<keyword evidence="3" id="KW-0479">Metal-binding</keyword>
<dbReference type="Pfam" id="PF04127">
    <property type="entry name" value="DFP"/>
    <property type="match status" value="1"/>
</dbReference>
<feature type="region of interest" description="Phosphopantothenate--cysteine ligase" evidence="3">
    <location>
        <begin position="187"/>
        <end position="395"/>
    </location>
</feature>
<feature type="domain" description="Flavoprotein" evidence="5">
    <location>
        <begin position="1"/>
        <end position="175"/>
    </location>
</feature>
<organism evidence="7">
    <name type="scientific">candidate division WOR-3 bacterium</name>
    <dbReference type="NCBI Taxonomy" id="2052148"/>
    <lineage>
        <taxon>Bacteria</taxon>
        <taxon>Bacteria division WOR-3</taxon>
    </lineage>
</organism>
<keyword evidence="3 4" id="KW-0288">FMN</keyword>
<accession>A0A7V3ZSU8</accession>
<dbReference type="InterPro" id="IPR005252">
    <property type="entry name" value="CoaBC"/>
</dbReference>
<dbReference type="GO" id="GO:0071513">
    <property type="term" value="C:phosphopantothenoylcysteine decarboxylase complex"/>
    <property type="evidence" value="ECO:0007669"/>
    <property type="project" value="TreeGrafter"/>
</dbReference>
<dbReference type="AlphaFoldDB" id="A0A7V3ZSU8"/>
<comment type="catalytic activity">
    <reaction evidence="3 4">
        <text>(R)-4'-phosphopantothenate + L-cysteine + CTP = N-[(R)-4-phosphopantothenoyl]-L-cysteine + CMP + diphosphate + H(+)</text>
        <dbReference type="Rhea" id="RHEA:19397"/>
        <dbReference type="ChEBI" id="CHEBI:10986"/>
        <dbReference type="ChEBI" id="CHEBI:15378"/>
        <dbReference type="ChEBI" id="CHEBI:33019"/>
        <dbReference type="ChEBI" id="CHEBI:35235"/>
        <dbReference type="ChEBI" id="CHEBI:37563"/>
        <dbReference type="ChEBI" id="CHEBI:59458"/>
        <dbReference type="ChEBI" id="CHEBI:60377"/>
        <dbReference type="EC" id="6.3.2.5"/>
    </reaction>
</comment>
<dbReference type="EC" id="6.3.2.5" evidence="3"/>
<feature type="binding site" evidence="3">
    <location>
        <position position="286"/>
    </location>
    <ligand>
        <name>CTP</name>
        <dbReference type="ChEBI" id="CHEBI:37563"/>
    </ligand>
</feature>
<evidence type="ECO:0000259" key="6">
    <source>
        <dbReference type="Pfam" id="PF04127"/>
    </source>
</evidence>
<keyword evidence="3 4" id="KW-0436">Ligase</keyword>
<comment type="caution">
    <text evidence="7">The sequence shown here is derived from an EMBL/GenBank/DDBJ whole genome shotgun (WGS) entry which is preliminary data.</text>
</comment>
<comment type="caution">
    <text evidence="3">Lacks conserved residue(s) required for the propagation of feature annotation.</text>
</comment>
<dbReference type="Pfam" id="PF02441">
    <property type="entry name" value="Flavoprotein"/>
    <property type="match status" value="1"/>
</dbReference>
<evidence type="ECO:0000256" key="1">
    <source>
        <dbReference type="ARBA" id="ARBA00022793"/>
    </source>
</evidence>
<comment type="cofactor">
    <cofactor evidence="3">
        <name>FMN</name>
        <dbReference type="ChEBI" id="CHEBI:58210"/>
    </cofactor>
    <text evidence="3">Binds 1 FMN per subunit.</text>
</comment>
<proteinExistence type="inferred from homology"/>
<comment type="similarity">
    <text evidence="3 4">In the N-terminal section; belongs to the HFCD (homo-oligomeric flavin containing Cys decarboxylase) superfamily.</text>
</comment>
<name>A0A7V3ZSU8_UNCW3</name>
<dbReference type="InterPro" id="IPR035929">
    <property type="entry name" value="CoaB-like_sf"/>
</dbReference>
<dbReference type="GO" id="GO:0004633">
    <property type="term" value="F:phosphopantothenoylcysteine decarboxylase activity"/>
    <property type="evidence" value="ECO:0007669"/>
    <property type="project" value="UniProtKB-UniRule"/>
</dbReference>
<dbReference type="HAMAP" id="MF_02225">
    <property type="entry name" value="CoaBC"/>
    <property type="match status" value="1"/>
</dbReference>
<keyword evidence="3" id="KW-0460">Magnesium</keyword>
<feature type="binding site" evidence="3">
    <location>
        <position position="335"/>
    </location>
    <ligand>
        <name>CTP</name>
        <dbReference type="ChEBI" id="CHEBI:37563"/>
    </ligand>
</feature>
<comment type="function">
    <text evidence="3">Catalyzes two sequential steps in the biosynthesis of coenzyme A. In the first step cysteine is conjugated to 4'-phosphopantothenate to form 4-phosphopantothenoylcysteine. In the second step the latter compound is decarboxylated to form 4'-phosphopantotheine.</text>
</comment>
<dbReference type="UniPathway" id="UPA00241">
    <property type="reaction ID" value="UER00353"/>
</dbReference>
<dbReference type="SUPFAM" id="SSF102645">
    <property type="entry name" value="CoaB-like"/>
    <property type="match status" value="1"/>
</dbReference>